<name>A0A9J7HQA3_BRAFL</name>
<gene>
    <name evidence="3" type="primary">LOC118406506</name>
</gene>
<dbReference type="Proteomes" id="UP000001554">
    <property type="component" value="Chromosome 19"/>
</dbReference>
<dbReference type="GO" id="GO:0043161">
    <property type="term" value="P:proteasome-mediated ubiquitin-dependent protein catabolic process"/>
    <property type="evidence" value="ECO:0000318"/>
    <property type="project" value="GO_Central"/>
</dbReference>
<evidence type="ECO:0000313" key="3">
    <source>
        <dbReference type="RefSeq" id="XP_035662460.1"/>
    </source>
</evidence>
<feature type="transmembrane region" description="Helical" evidence="1">
    <location>
        <begin position="125"/>
        <end position="145"/>
    </location>
</feature>
<proteinExistence type="predicted"/>
<dbReference type="GO" id="GO:0061630">
    <property type="term" value="F:ubiquitin protein ligase activity"/>
    <property type="evidence" value="ECO:0000318"/>
    <property type="project" value="GO_Central"/>
</dbReference>
<dbReference type="PANTHER" id="PTHR24104">
    <property type="entry name" value="E3 UBIQUITIN-PROTEIN LIGASE NHLRC1-RELATED"/>
    <property type="match status" value="1"/>
</dbReference>
<reference evidence="3" key="2">
    <citation type="submission" date="2025-08" db="UniProtKB">
        <authorList>
            <consortium name="RefSeq"/>
        </authorList>
    </citation>
    <scope>IDENTIFICATION</scope>
    <source>
        <strain evidence="3">S238N-H82</strain>
        <tissue evidence="3">Testes</tissue>
    </source>
</reference>
<reference evidence="2" key="1">
    <citation type="journal article" date="2020" name="Nat. Ecol. Evol.">
        <title>Deeply conserved synteny resolves early events in vertebrate evolution.</title>
        <authorList>
            <person name="Simakov O."/>
            <person name="Marletaz F."/>
            <person name="Yue J.X."/>
            <person name="O'Connell B."/>
            <person name="Jenkins J."/>
            <person name="Brandt A."/>
            <person name="Calef R."/>
            <person name="Tung C.H."/>
            <person name="Huang T.K."/>
            <person name="Schmutz J."/>
            <person name="Satoh N."/>
            <person name="Yu J.K."/>
            <person name="Putnam N.H."/>
            <person name="Green R.E."/>
            <person name="Rokhsar D.S."/>
        </authorList>
    </citation>
    <scope>NUCLEOTIDE SEQUENCE [LARGE SCALE GENOMIC DNA]</scope>
    <source>
        <strain evidence="2">S238N-H82</strain>
    </source>
</reference>
<dbReference type="KEGG" id="bfo:118406506"/>
<dbReference type="RefSeq" id="XP_035662460.1">
    <property type="nucleotide sequence ID" value="XM_035806567.1"/>
</dbReference>
<dbReference type="Gene3D" id="2.120.10.30">
    <property type="entry name" value="TolB, C-terminal domain"/>
    <property type="match status" value="1"/>
</dbReference>
<sequence>MSGTTVEPRSKQMQLRDVTVHHTPAADTVAEGVYENDADMAEGVYENENDVDEDVHENDADMAEGVYENDNDVTKDVYENDNDVAEDVYENDNDVAEDFRILLVVTDGGPAPVAQMPPFLTSSQWACVVITASAAVAMLLLGLFITGHTESRPPNPPYPTAPTTIVHAGQIPTDNAATAAAYTVVWAANTNVLSSTSHGYTAQSTIVTPTATLGKDAHTSVNKEETTEEGGKRHVITFGGRGSTLGKFAHLSGVVVSNIEIFIADYDHDNGRVQVFNMKGDYVLHFLTTVPGKAGRTFFPQDISIDDNGNLWVVGRLAFFGSYVVQYNRDGQALTKFEVKRGSSAIAVNLQSKHILVTRYGMQACDIDIFQPNGLFVRTLDTDTSCEHMLAANREGNIITTRNNMVQVYDQTGHLLFTFGGSGVLKYIRGICADITGHILVSDEGNMGEKGRVSMFSSRGHFVRDVVTGLNMVERIAVGVEGQLVVTDVRDRTVTIYTTY</sequence>
<evidence type="ECO:0000256" key="1">
    <source>
        <dbReference type="SAM" id="Phobius"/>
    </source>
</evidence>
<keyword evidence="2" id="KW-1185">Reference proteome</keyword>
<dbReference type="PANTHER" id="PTHR24104:SF50">
    <property type="entry name" value="SMP-30_GLUCONOLACTONASE_LRE-LIKE REGION DOMAIN-CONTAINING PROTEIN"/>
    <property type="match status" value="1"/>
</dbReference>
<keyword evidence="1" id="KW-0812">Transmembrane</keyword>
<accession>A0A9J7HQA3</accession>
<dbReference type="GO" id="GO:0000209">
    <property type="term" value="P:protein polyubiquitination"/>
    <property type="evidence" value="ECO:0000318"/>
    <property type="project" value="GO_Central"/>
</dbReference>
<keyword evidence="1" id="KW-1133">Transmembrane helix</keyword>
<dbReference type="InterPro" id="IPR050952">
    <property type="entry name" value="TRIM-NHL_E3_ligases"/>
</dbReference>
<protein>
    <submittedName>
        <fullName evidence="3">Uncharacterized protein LOC118406506</fullName>
    </submittedName>
</protein>
<dbReference type="InterPro" id="IPR011042">
    <property type="entry name" value="6-blade_b-propeller_TolB-like"/>
</dbReference>
<dbReference type="OrthoDB" id="10483666at2759"/>
<dbReference type="SUPFAM" id="SSF101898">
    <property type="entry name" value="NHL repeat"/>
    <property type="match status" value="1"/>
</dbReference>
<dbReference type="AlphaFoldDB" id="A0A9J7HQA3"/>
<dbReference type="GeneID" id="118406506"/>
<keyword evidence="1" id="KW-0472">Membrane</keyword>
<organism evidence="2 3">
    <name type="scientific">Branchiostoma floridae</name>
    <name type="common">Florida lancelet</name>
    <name type="synonym">Amphioxus</name>
    <dbReference type="NCBI Taxonomy" id="7739"/>
    <lineage>
        <taxon>Eukaryota</taxon>
        <taxon>Metazoa</taxon>
        <taxon>Chordata</taxon>
        <taxon>Cephalochordata</taxon>
        <taxon>Leptocardii</taxon>
        <taxon>Amphioxiformes</taxon>
        <taxon>Branchiostomatidae</taxon>
        <taxon>Branchiostoma</taxon>
    </lineage>
</organism>
<evidence type="ECO:0000313" key="2">
    <source>
        <dbReference type="Proteomes" id="UP000001554"/>
    </source>
</evidence>